<evidence type="ECO:0000313" key="2">
    <source>
        <dbReference type="EMBL" id="QHS85843.1"/>
    </source>
</evidence>
<feature type="region of interest" description="Disordered" evidence="1">
    <location>
        <begin position="70"/>
        <end position="89"/>
    </location>
</feature>
<protein>
    <submittedName>
        <fullName evidence="2">Uncharacterized protein</fullName>
    </submittedName>
</protein>
<proteinExistence type="predicted"/>
<name>A0A6C0B2Z2_9ZZZZ</name>
<feature type="region of interest" description="Disordered" evidence="1">
    <location>
        <begin position="1"/>
        <end position="24"/>
    </location>
</feature>
<reference evidence="2" key="1">
    <citation type="journal article" date="2020" name="Nature">
        <title>Giant virus diversity and host interactions through global metagenomics.</title>
        <authorList>
            <person name="Schulz F."/>
            <person name="Roux S."/>
            <person name="Paez-Espino D."/>
            <person name="Jungbluth S."/>
            <person name="Walsh D.A."/>
            <person name="Denef V.J."/>
            <person name="McMahon K.D."/>
            <person name="Konstantinidis K.T."/>
            <person name="Eloe-Fadrosh E.A."/>
            <person name="Kyrpides N.C."/>
            <person name="Woyke T."/>
        </authorList>
    </citation>
    <scope>NUCLEOTIDE SEQUENCE</scope>
    <source>
        <strain evidence="2">GVMAG-M-3300009185-36</strain>
    </source>
</reference>
<evidence type="ECO:0000256" key="1">
    <source>
        <dbReference type="SAM" id="MobiDB-lite"/>
    </source>
</evidence>
<organism evidence="2">
    <name type="scientific">viral metagenome</name>
    <dbReference type="NCBI Taxonomy" id="1070528"/>
    <lineage>
        <taxon>unclassified sequences</taxon>
        <taxon>metagenomes</taxon>
        <taxon>organismal metagenomes</taxon>
    </lineage>
</organism>
<feature type="compositionally biased region" description="Basic and acidic residues" evidence="1">
    <location>
        <begin position="1"/>
        <end position="19"/>
    </location>
</feature>
<dbReference type="AlphaFoldDB" id="A0A6C0B2Z2"/>
<feature type="compositionally biased region" description="Basic residues" evidence="1">
    <location>
        <begin position="71"/>
        <end position="83"/>
    </location>
</feature>
<sequence length="125" mass="14039">MDKKIIIQKLGSEKPEVHQSKKGKTLKTFPRGIIKKSSKFTLKGTSDPAKSPPLKKGMKKHTLRMLTEKGAKRHRKTLKRRISRMSDSKVQDVVRGKGLVLNPRTPPEISREILRNAVSAGFVSV</sequence>
<dbReference type="EMBL" id="MN739048">
    <property type="protein sequence ID" value="QHS85843.1"/>
    <property type="molecule type" value="Genomic_DNA"/>
</dbReference>
<accession>A0A6C0B2Z2</accession>